<comment type="caution">
    <text evidence="1">The sequence shown here is derived from an EMBL/GenBank/DDBJ whole genome shotgun (WGS) entry which is preliminary data.</text>
</comment>
<organism evidence="1 2">
    <name type="scientific">Ameiurus melas</name>
    <name type="common">Black bullhead</name>
    <name type="synonym">Silurus melas</name>
    <dbReference type="NCBI Taxonomy" id="219545"/>
    <lineage>
        <taxon>Eukaryota</taxon>
        <taxon>Metazoa</taxon>
        <taxon>Chordata</taxon>
        <taxon>Craniata</taxon>
        <taxon>Vertebrata</taxon>
        <taxon>Euteleostomi</taxon>
        <taxon>Actinopterygii</taxon>
        <taxon>Neopterygii</taxon>
        <taxon>Teleostei</taxon>
        <taxon>Ostariophysi</taxon>
        <taxon>Siluriformes</taxon>
        <taxon>Ictaluridae</taxon>
        <taxon>Ameiurus</taxon>
    </lineage>
</organism>
<evidence type="ECO:0000313" key="2">
    <source>
        <dbReference type="Proteomes" id="UP000593565"/>
    </source>
</evidence>
<dbReference type="EMBL" id="JAAGNN010000010">
    <property type="protein sequence ID" value="KAF4083646.1"/>
    <property type="molecule type" value="Genomic_DNA"/>
</dbReference>
<proteinExistence type="predicted"/>
<name>A0A7J6AM45_AMEME</name>
<dbReference type="AlphaFoldDB" id="A0A7J6AM45"/>
<evidence type="ECO:0000313" key="1">
    <source>
        <dbReference type="EMBL" id="KAF4083646.1"/>
    </source>
</evidence>
<sequence>MVPLRQFFFCPNFVLPLRVTVDPEFIPGTLGGSQRTCGKLVKWKLGEHLKLRTDGPSLLWTRWYHEGVWTPMAGDITIETSNVHSTWLLPQEGTPNSYSDTESLLDPYYTDRSTIKEWT</sequence>
<protein>
    <submittedName>
        <fullName evidence="1">Uncharacterized protein</fullName>
    </submittedName>
</protein>
<keyword evidence="2" id="KW-1185">Reference proteome</keyword>
<gene>
    <name evidence="1" type="ORF">AMELA_G00119080</name>
</gene>
<accession>A0A7J6AM45</accession>
<reference evidence="1 2" key="1">
    <citation type="submission" date="2020-02" db="EMBL/GenBank/DDBJ databases">
        <title>A chromosome-scale genome assembly of the black bullhead catfish (Ameiurus melas).</title>
        <authorList>
            <person name="Wen M."/>
            <person name="Zham M."/>
            <person name="Cabau C."/>
            <person name="Klopp C."/>
            <person name="Donnadieu C."/>
            <person name="Roques C."/>
            <person name="Bouchez O."/>
            <person name="Lampietro C."/>
            <person name="Jouanno E."/>
            <person name="Herpin A."/>
            <person name="Louis A."/>
            <person name="Berthelot C."/>
            <person name="Parey E."/>
            <person name="Roest-Crollius H."/>
            <person name="Braasch I."/>
            <person name="Postlethwait J."/>
            <person name="Robinson-Rechavi M."/>
            <person name="Echchiki A."/>
            <person name="Begum T."/>
            <person name="Montfort J."/>
            <person name="Schartl M."/>
            <person name="Bobe J."/>
            <person name="Guiguen Y."/>
        </authorList>
    </citation>
    <scope>NUCLEOTIDE SEQUENCE [LARGE SCALE GENOMIC DNA]</scope>
    <source>
        <strain evidence="1">M_S1</strain>
        <tissue evidence="1">Blood</tissue>
    </source>
</reference>
<dbReference type="Proteomes" id="UP000593565">
    <property type="component" value="Unassembled WGS sequence"/>
</dbReference>